<keyword evidence="2" id="KW-0560">Oxidoreductase</keyword>
<comment type="similarity">
    <text evidence="1">Belongs to the short-chain dehydrogenases/reductases (SDR) family.</text>
</comment>
<dbReference type="InterPro" id="IPR051122">
    <property type="entry name" value="SDR_DHRS6-like"/>
</dbReference>
<dbReference type="InterPro" id="IPR036291">
    <property type="entry name" value="NAD(P)-bd_dom_sf"/>
</dbReference>
<gene>
    <name evidence="3" type="ORF">JCM19302_2603</name>
    <name evidence="4" type="ORF">JCM19538_1964</name>
</gene>
<dbReference type="Pfam" id="PF13561">
    <property type="entry name" value="adh_short_C2"/>
    <property type="match status" value="1"/>
</dbReference>
<dbReference type="AlphaFoldDB" id="A0A090W1I4"/>
<dbReference type="EMBL" id="BBNS01000004">
    <property type="protein sequence ID" value="GAL70028.1"/>
    <property type="molecule type" value="Genomic_DNA"/>
</dbReference>
<evidence type="ECO:0000313" key="4">
    <source>
        <dbReference type="EMBL" id="GAL88975.1"/>
    </source>
</evidence>
<evidence type="ECO:0000256" key="2">
    <source>
        <dbReference type="ARBA" id="ARBA00023002"/>
    </source>
</evidence>
<dbReference type="PANTHER" id="PTHR43477">
    <property type="entry name" value="DIHYDROANTICAPSIN 7-DEHYDROGENASE"/>
    <property type="match status" value="1"/>
</dbReference>
<dbReference type="EMBL" id="BBNY01000005">
    <property type="protein sequence ID" value="GAL88975.1"/>
    <property type="molecule type" value="Genomic_DNA"/>
</dbReference>
<accession>A0A090W1I4</accession>
<dbReference type="Proteomes" id="UP000029646">
    <property type="component" value="Unassembled WGS sequence"/>
</dbReference>
<evidence type="ECO:0000313" key="3">
    <source>
        <dbReference type="EMBL" id="GAL70028.1"/>
    </source>
</evidence>
<reference evidence="6" key="1">
    <citation type="journal article" date="2014" name="Genome Announc.">
        <title>Draft Genome Sequence of Marine Flavobacterium Jejuia pallidilutea Strain 11shimoA1 and Pigmentation Mutants.</title>
        <authorList>
            <person name="Takatani N."/>
            <person name="Nakanishi M."/>
            <person name="Meirelles P."/>
            <person name="Mino S."/>
            <person name="Suda W."/>
            <person name="Oshima K."/>
            <person name="Hattori M."/>
            <person name="Ohkuma M."/>
            <person name="Hosokawa M."/>
            <person name="Miyashita K."/>
            <person name="Thompson F.L."/>
            <person name="Niwa A."/>
            <person name="Sawabe T."/>
            <person name="Sawabe T."/>
        </authorList>
    </citation>
    <scope>NUCLEOTIDE SEQUENCE [LARGE SCALE GENOMIC DNA]</scope>
    <source>
        <strain evidence="6">JCM 19538</strain>
    </source>
</reference>
<dbReference type="Gene3D" id="3.40.50.720">
    <property type="entry name" value="NAD(P)-binding Rossmann-like Domain"/>
    <property type="match status" value="2"/>
</dbReference>
<dbReference type="Proteomes" id="UP000030184">
    <property type="component" value="Unassembled WGS sequence"/>
</dbReference>
<dbReference type="PANTHER" id="PTHR43477:SF1">
    <property type="entry name" value="DIHYDROANTICAPSIN 7-DEHYDROGENASE"/>
    <property type="match status" value="1"/>
</dbReference>
<sequence length="270" mass="29781">MFILYKMKEFQNKNQWALILGGSSGLGLATAKKLATNGLNICIVHRNPRMQDTEIQEAFNTIKQENIQFKAFNTDAFKPEKRDVVIEALKAELGTQGKIKTLVHSVAKGNLKPMISEDTPVLKHDDFALTINAMGISLYDWTKAVFEATLFADDARIISFTSEGNTKAWQNYAAVSAAKVTLEAITRNIALEFAPFGIKANCIQAGVTDTASLRMIPGSENIIKHSLIRNPNKRLTLPEDVANVVYLLSKDEAFWITGTIIPVDGGEHLS</sequence>
<evidence type="ECO:0000256" key="1">
    <source>
        <dbReference type="ARBA" id="ARBA00006484"/>
    </source>
</evidence>
<organism evidence="3 5">
    <name type="scientific">Jejuia pallidilutea</name>
    <dbReference type="NCBI Taxonomy" id="504487"/>
    <lineage>
        <taxon>Bacteria</taxon>
        <taxon>Pseudomonadati</taxon>
        <taxon>Bacteroidota</taxon>
        <taxon>Flavobacteriia</taxon>
        <taxon>Flavobacteriales</taxon>
        <taxon>Flavobacteriaceae</taxon>
        <taxon>Jejuia</taxon>
    </lineage>
</organism>
<dbReference type="GO" id="GO:0016491">
    <property type="term" value="F:oxidoreductase activity"/>
    <property type="evidence" value="ECO:0007669"/>
    <property type="project" value="UniProtKB-KW"/>
</dbReference>
<dbReference type="SUPFAM" id="SSF51735">
    <property type="entry name" value="NAD(P)-binding Rossmann-fold domains"/>
    <property type="match status" value="1"/>
</dbReference>
<proteinExistence type="inferred from homology"/>
<dbReference type="PRINTS" id="PR00081">
    <property type="entry name" value="GDHRDH"/>
</dbReference>
<evidence type="ECO:0000313" key="5">
    <source>
        <dbReference type="Proteomes" id="UP000029646"/>
    </source>
</evidence>
<keyword evidence="6" id="KW-1185">Reference proteome</keyword>
<name>A0A090W1I4_9FLAO</name>
<comment type="caution">
    <text evidence="3">The sequence shown here is derived from an EMBL/GenBank/DDBJ whole genome shotgun (WGS) entry which is preliminary data.</text>
</comment>
<protein>
    <submittedName>
        <fullName evidence="3">Oxidoreductase</fullName>
    </submittedName>
</protein>
<evidence type="ECO:0000313" key="6">
    <source>
        <dbReference type="Proteomes" id="UP000030184"/>
    </source>
</evidence>
<dbReference type="InterPro" id="IPR002347">
    <property type="entry name" value="SDR_fam"/>
</dbReference>